<feature type="compositionally biased region" description="Low complexity" evidence="1">
    <location>
        <begin position="58"/>
        <end position="67"/>
    </location>
</feature>
<sequence length="590" mass="62902">MADGVSADVFAGVLVTVVLAWLASTVLAFRAGASRGHTAGARGAPLSSALRSPCASPASVAASYPAPTRAPDRQQDSIVIEAKQDSPPSGRRTRAGVILPPLRTGGEARGSLDRAGARSHKSSSVSVPAAASEGRGALSSRGQAADDDLSHVDDGHAIVQQLQAQAKRKPLTEDEEMEREFHKLTCAAWSQVHLLKKCGEGTFGTVYRADYLGTDVAVKLANDDIIDSPGFDVRFRRECAILSQLHHPNIVGVVAVIMEAPRRKFAIVTDFCPNGDLMSFITAPLEVHRSLDVTYGIRMMIRFCLDIARACRFLHTRAHVIQRDLKLANVLVNRFCNALLADFGLSRMVRGDPETGRPLTPCGSPAWTAPEIVLNKPYTNKVDVYSFGIMMWQLLTREEPYIGRENNLDLAFDVAEHGLRPKVPDFCPQDYALLMTQCWATDPDARPDFGEIQQRLTGLRKAHGEDRHRISLVPDLQALKEAHQFDVDHARREGSRSGLSSSRLASARASSPRAPHAGEAAEAAAAGEHPGLTAPSAASAGEPGAAAVLGSTSRHRESVPRAAALADPKGGRAQQGAPGGGTAVAAPGPA</sequence>
<dbReference type="SUPFAM" id="SSF56112">
    <property type="entry name" value="Protein kinase-like (PK-like)"/>
    <property type="match status" value="1"/>
</dbReference>
<evidence type="ECO:0000313" key="4">
    <source>
        <dbReference type="Proteomes" id="UP000325113"/>
    </source>
</evidence>
<accession>A0A5A8DLN2</accession>
<dbReference type="Pfam" id="PF07714">
    <property type="entry name" value="PK_Tyr_Ser-Thr"/>
    <property type="match status" value="1"/>
</dbReference>
<dbReference type="Gene3D" id="3.30.200.20">
    <property type="entry name" value="Phosphorylase Kinase, domain 1"/>
    <property type="match status" value="1"/>
</dbReference>
<feature type="compositionally biased region" description="Basic and acidic residues" evidence="1">
    <location>
        <begin position="486"/>
        <end position="495"/>
    </location>
</feature>
<dbReference type="Proteomes" id="UP000325113">
    <property type="component" value="Unassembled WGS sequence"/>
</dbReference>
<name>A0A5A8DLN2_CAFRO</name>
<feature type="region of interest" description="Disordered" evidence="1">
    <location>
        <begin position="486"/>
        <end position="590"/>
    </location>
</feature>
<dbReference type="GO" id="GO:0005524">
    <property type="term" value="F:ATP binding"/>
    <property type="evidence" value="ECO:0007669"/>
    <property type="project" value="InterPro"/>
</dbReference>
<dbReference type="InterPro" id="IPR001245">
    <property type="entry name" value="Ser-Thr/Tyr_kinase_cat_dom"/>
</dbReference>
<organism evidence="3 4">
    <name type="scientific">Cafeteria roenbergensis</name>
    <name type="common">Marine flagellate</name>
    <dbReference type="NCBI Taxonomy" id="33653"/>
    <lineage>
        <taxon>Eukaryota</taxon>
        <taxon>Sar</taxon>
        <taxon>Stramenopiles</taxon>
        <taxon>Bigyra</taxon>
        <taxon>Opalozoa</taxon>
        <taxon>Bicosoecida</taxon>
        <taxon>Cafeteriaceae</taxon>
        <taxon>Cafeteria</taxon>
    </lineage>
</organism>
<feature type="compositionally biased region" description="Low complexity" evidence="1">
    <location>
        <begin position="122"/>
        <end position="132"/>
    </location>
</feature>
<dbReference type="CDD" id="cd13999">
    <property type="entry name" value="STKc_MAP3K-like"/>
    <property type="match status" value="1"/>
</dbReference>
<feature type="region of interest" description="Disordered" evidence="1">
    <location>
        <begin position="58"/>
        <end position="148"/>
    </location>
</feature>
<dbReference type="PROSITE" id="PS50011">
    <property type="entry name" value="PROTEIN_KINASE_DOM"/>
    <property type="match status" value="1"/>
</dbReference>
<dbReference type="Gene3D" id="1.10.510.10">
    <property type="entry name" value="Transferase(Phosphotransferase) domain 1"/>
    <property type="match status" value="1"/>
</dbReference>
<proteinExistence type="predicted"/>
<reference evidence="3 4" key="1">
    <citation type="submission" date="2019-07" db="EMBL/GenBank/DDBJ databases">
        <title>Genomes of Cafeteria roenbergensis.</title>
        <authorList>
            <person name="Fischer M.G."/>
            <person name="Hackl T."/>
            <person name="Roman M."/>
        </authorList>
    </citation>
    <scope>NUCLEOTIDE SEQUENCE [LARGE SCALE GENOMIC DNA]</scope>
    <source>
        <strain evidence="3 4">Cflag</strain>
    </source>
</reference>
<dbReference type="SMART" id="SM00220">
    <property type="entry name" value="S_TKc"/>
    <property type="match status" value="1"/>
</dbReference>
<evidence type="ECO:0000256" key="1">
    <source>
        <dbReference type="SAM" id="MobiDB-lite"/>
    </source>
</evidence>
<dbReference type="InterPro" id="IPR051681">
    <property type="entry name" value="Ser/Thr_Kinases-Pseudokinases"/>
</dbReference>
<gene>
    <name evidence="3" type="ORF">FNF31_02288</name>
</gene>
<dbReference type="PRINTS" id="PR00109">
    <property type="entry name" value="TYRKINASE"/>
</dbReference>
<protein>
    <recommendedName>
        <fullName evidence="2">Protein kinase domain-containing protein</fullName>
    </recommendedName>
</protein>
<dbReference type="PANTHER" id="PTHR44329">
    <property type="entry name" value="SERINE/THREONINE-PROTEIN KINASE TNNI3K-RELATED"/>
    <property type="match status" value="1"/>
</dbReference>
<dbReference type="GO" id="GO:0004674">
    <property type="term" value="F:protein serine/threonine kinase activity"/>
    <property type="evidence" value="ECO:0007669"/>
    <property type="project" value="TreeGrafter"/>
</dbReference>
<evidence type="ECO:0000313" key="3">
    <source>
        <dbReference type="EMBL" id="KAA0164751.1"/>
    </source>
</evidence>
<comment type="caution">
    <text evidence="3">The sequence shown here is derived from an EMBL/GenBank/DDBJ whole genome shotgun (WGS) entry which is preliminary data.</text>
</comment>
<feature type="domain" description="Protein kinase" evidence="2">
    <location>
        <begin position="192"/>
        <end position="456"/>
    </location>
</feature>
<dbReference type="InterPro" id="IPR011009">
    <property type="entry name" value="Kinase-like_dom_sf"/>
</dbReference>
<evidence type="ECO:0000259" key="2">
    <source>
        <dbReference type="PROSITE" id="PS50011"/>
    </source>
</evidence>
<dbReference type="AlphaFoldDB" id="A0A5A8DLN2"/>
<feature type="compositionally biased region" description="Low complexity" evidence="1">
    <location>
        <begin position="496"/>
        <end position="547"/>
    </location>
</feature>
<dbReference type="InterPro" id="IPR000719">
    <property type="entry name" value="Prot_kinase_dom"/>
</dbReference>
<dbReference type="EMBL" id="VLTM01000016">
    <property type="protein sequence ID" value="KAA0164751.1"/>
    <property type="molecule type" value="Genomic_DNA"/>
</dbReference>